<feature type="signal peptide" evidence="2">
    <location>
        <begin position="1"/>
        <end position="22"/>
    </location>
</feature>
<comment type="caution">
    <text evidence="3">The sequence shown here is derived from an EMBL/GenBank/DDBJ whole genome shotgun (WGS) entry which is preliminary data.</text>
</comment>
<organism evidence="3 4">
    <name type="scientific">Candidatus Staskawiczbacteria bacterium RIFCSPHIGHO2_02_FULL_34_9</name>
    <dbReference type="NCBI Taxonomy" id="1802206"/>
    <lineage>
        <taxon>Bacteria</taxon>
        <taxon>Candidatus Staskawicziibacteriota</taxon>
    </lineage>
</organism>
<dbReference type="STRING" id="1802206.A3D35_01820"/>
<feature type="chain" id="PRO_5009583196" evidence="2">
    <location>
        <begin position="23"/>
        <end position="111"/>
    </location>
</feature>
<accession>A0A1G2HWX9</accession>
<evidence type="ECO:0000313" key="3">
    <source>
        <dbReference type="EMBL" id="OGZ66985.1"/>
    </source>
</evidence>
<evidence type="ECO:0000256" key="2">
    <source>
        <dbReference type="SAM" id="SignalP"/>
    </source>
</evidence>
<protein>
    <submittedName>
        <fullName evidence="3">Uncharacterized protein</fullName>
    </submittedName>
</protein>
<keyword evidence="1" id="KW-0812">Transmembrane</keyword>
<name>A0A1G2HWX9_9BACT</name>
<proteinExistence type="predicted"/>
<evidence type="ECO:0000313" key="4">
    <source>
        <dbReference type="Proteomes" id="UP000176421"/>
    </source>
</evidence>
<sequence length="111" mass="11547">MKKSSIFSILIIGLGFASLASAQIQLPNPLGNVNDFATLLNNIANYVTGIIGLLAIIMFLWAGILFLTSAGNEQRITSAKKAVFYAIIGLAIALSGAGLIALVQVIITGNV</sequence>
<gene>
    <name evidence="3" type="ORF">A3D35_01820</name>
</gene>
<dbReference type="Proteomes" id="UP000176421">
    <property type="component" value="Unassembled WGS sequence"/>
</dbReference>
<dbReference type="InterPro" id="IPR043993">
    <property type="entry name" value="T4SS_pilin"/>
</dbReference>
<dbReference type="EMBL" id="MHOS01000048">
    <property type="protein sequence ID" value="OGZ66985.1"/>
    <property type="molecule type" value="Genomic_DNA"/>
</dbReference>
<dbReference type="AlphaFoldDB" id="A0A1G2HWX9"/>
<feature type="transmembrane region" description="Helical" evidence="1">
    <location>
        <begin position="82"/>
        <end position="107"/>
    </location>
</feature>
<reference evidence="3 4" key="1">
    <citation type="journal article" date="2016" name="Nat. Commun.">
        <title>Thousands of microbial genomes shed light on interconnected biogeochemical processes in an aquifer system.</title>
        <authorList>
            <person name="Anantharaman K."/>
            <person name="Brown C.T."/>
            <person name="Hug L.A."/>
            <person name="Sharon I."/>
            <person name="Castelle C.J."/>
            <person name="Probst A.J."/>
            <person name="Thomas B.C."/>
            <person name="Singh A."/>
            <person name="Wilkins M.J."/>
            <person name="Karaoz U."/>
            <person name="Brodie E.L."/>
            <person name="Williams K.H."/>
            <person name="Hubbard S.S."/>
            <person name="Banfield J.F."/>
        </authorList>
    </citation>
    <scope>NUCLEOTIDE SEQUENCE [LARGE SCALE GENOMIC DNA]</scope>
</reference>
<keyword evidence="1" id="KW-0472">Membrane</keyword>
<dbReference type="Pfam" id="PF18895">
    <property type="entry name" value="T4SS_pilin"/>
    <property type="match status" value="1"/>
</dbReference>
<evidence type="ECO:0000256" key="1">
    <source>
        <dbReference type="SAM" id="Phobius"/>
    </source>
</evidence>
<keyword evidence="1" id="KW-1133">Transmembrane helix</keyword>
<feature type="transmembrane region" description="Helical" evidence="1">
    <location>
        <begin position="46"/>
        <end position="70"/>
    </location>
</feature>
<keyword evidence="2" id="KW-0732">Signal</keyword>